<dbReference type="SUPFAM" id="SSF53335">
    <property type="entry name" value="S-adenosyl-L-methionine-dependent methyltransferases"/>
    <property type="match status" value="1"/>
</dbReference>
<evidence type="ECO:0000313" key="3">
    <source>
        <dbReference type="Proteomes" id="UP000476332"/>
    </source>
</evidence>
<dbReference type="Proteomes" id="UP000476332">
    <property type="component" value="Unassembled WGS sequence"/>
</dbReference>
<evidence type="ECO:0000259" key="1">
    <source>
        <dbReference type="Pfam" id="PF13649"/>
    </source>
</evidence>
<proteinExistence type="predicted"/>
<dbReference type="AlphaFoldDB" id="A0A6L9MPJ3"/>
<protein>
    <submittedName>
        <fullName evidence="2">Methyltransferase domain-containing protein</fullName>
    </submittedName>
</protein>
<dbReference type="InterPro" id="IPR029063">
    <property type="entry name" value="SAM-dependent_MTases_sf"/>
</dbReference>
<dbReference type="Pfam" id="PF13649">
    <property type="entry name" value="Methyltransf_25"/>
    <property type="match status" value="1"/>
</dbReference>
<dbReference type="Gene3D" id="3.40.50.150">
    <property type="entry name" value="Vaccinia Virus protein VP39"/>
    <property type="match status" value="1"/>
</dbReference>
<comment type="caution">
    <text evidence="2">The sequence shown here is derived from an EMBL/GenBank/DDBJ whole genome shotgun (WGS) entry which is preliminary data.</text>
</comment>
<reference evidence="2 3" key="1">
    <citation type="submission" date="2020-01" db="EMBL/GenBank/DDBJ databases">
        <title>Genomes of bacteria type strains.</title>
        <authorList>
            <person name="Chen J."/>
            <person name="Zhu S."/>
            <person name="Chen J."/>
        </authorList>
    </citation>
    <scope>NUCLEOTIDE SEQUENCE [LARGE SCALE GENOMIC DNA]</scope>
    <source>
        <strain evidence="2 3">KCTC 52919</strain>
    </source>
</reference>
<keyword evidence="2" id="KW-0489">Methyltransferase</keyword>
<sequence>MSAIDFSHRAKTPELMDTEDCDFATFRGCLVDLARVNRLTLATRPTIAYFEKLAKSGRLPTGRPVEIVDVGSGYGDMLRCVAEWAARRGVPVRLTGIDLNLWSEQAAREATPPDVPVVWRTMDVFDFRPDTRTDVVISSLFTHHLDDAALVRFLVWMEKTAAIGWFVNDLHRHELPYRFFAAASRAMRLHRFVQNDGPISITRSFVAEDWRALIEAAKIPAEGTAVDWWMPFRLCVSRVLGQ</sequence>
<organism evidence="2 3">
    <name type="scientific">Aurantimonas aggregata</name>
    <dbReference type="NCBI Taxonomy" id="2047720"/>
    <lineage>
        <taxon>Bacteria</taxon>
        <taxon>Pseudomonadati</taxon>
        <taxon>Pseudomonadota</taxon>
        <taxon>Alphaproteobacteria</taxon>
        <taxon>Hyphomicrobiales</taxon>
        <taxon>Aurantimonadaceae</taxon>
        <taxon>Aurantimonas</taxon>
    </lineage>
</organism>
<dbReference type="GO" id="GO:0008168">
    <property type="term" value="F:methyltransferase activity"/>
    <property type="evidence" value="ECO:0007669"/>
    <property type="project" value="UniProtKB-KW"/>
</dbReference>
<accession>A0A6L9MPJ3</accession>
<dbReference type="GO" id="GO:0032259">
    <property type="term" value="P:methylation"/>
    <property type="evidence" value="ECO:0007669"/>
    <property type="project" value="UniProtKB-KW"/>
</dbReference>
<gene>
    <name evidence="2" type="ORF">GTW51_22300</name>
</gene>
<dbReference type="InterPro" id="IPR041698">
    <property type="entry name" value="Methyltransf_25"/>
</dbReference>
<keyword evidence="3" id="KW-1185">Reference proteome</keyword>
<name>A0A6L9MPJ3_9HYPH</name>
<evidence type="ECO:0000313" key="2">
    <source>
        <dbReference type="EMBL" id="NDV89388.1"/>
    </source>
</evidence>
<dbReference type="RefSeq" id="WP_163046233.1">
    <property type="nucleotide sequence ID" value="NZ_JAAAMJ010000041.1"/>
</dbReference>
<dbReference type="EMBL" id="JAAAMJ010000041">
    <property type="protein sequence ID" value="NDV89388.1"/>
    <property type="molecule type" value="Genomic_DNA"/>
</dbReference>
<feature type="domain" description="Methyltransferase" evidence="1">
    <location>
        <begin position="67"/>
        <end position="154"/>
    </location>
</feature>
<keyword evidence="2" id="KW-0808">Transferase</keyword>